<keyword evidence="9" id="KW-1185">Reference proteome</keyword>
<reference evidence="8" key="1">
    <citation type="journal article" date="2021" name="Mol. Plant Microbe Interact.">
        <title>Telomere to telomere genome assembly of Fusarium musae F31, causal agent of crown rot disease of banana.</title>
        <authorList>
            <person name="Degradi L."/>
            <person name="Tava V."/>
            <person name="Kunova A."/>
            <person name="Cortesi P."/>
            <person name="Saracchi M."/>
            <person name="Pasquali M."/>
        </authorList>
    </citation>
    <scope>NUCLEOTIDE SEQUENCE</scope>
    <source>
        <strain evidence="8">F31</strain>
    </source>
</reference>
<dbReference type="InterPro" id="IPR022045">
    <property type="entry name" value="TcdB_toxin_mid/N"/>
</dbReference>
<dbReference type="Proteomes" id="UP000827133">
    <property type="component" value="Unassembled WGS sequence"/>
</dbReference>
<accession>A0A9P8D3L9</accession>
<feature type="region of interest" description="Disordered" evidence="5">
    <location>
        <begin position="2448"/>
        <end position="2493"/>
    </location>
</feature>
<dbReference type="InterPro" id="IPR022385">
    <property type="entry name" value="Rhs_assc_core"/>
</dbReference>
<dbReference type="GO" id="GO:0005576">
    <property type="term" value="C:extracellular region"/>
    <property type="evidence" value="ECO:0007669"/>
    <property type="project" value="UniProtKB-SubCell"/>
</dbReference>
<protein>
    <recommendedName>
        <fullName evidence="10">SpvB-domain-containing protein</fullName>
    </recommendedName>
</protein>
<feature type="region of interest" description="Disordered" evidence="5">
    <location>
        <begin position="492"/>
        <end position="517"/>
    </location>
</feature>
<evidence type="ECO:0000256" key="3">
    <source>
        <dbReference type="ARBA" id="ARBA00023026"/>
    </source>
</evidence>
<gene>
    <name evidence="8" type="ORF">J7337_013856</name>
</gene>
<comment type="caution">
    <text evidence="8">The sequence shown here is derived from an EMBL/GenBank/DDBJ whole genome shotgun (WGS) entry which is preliminary data.</text>
</comment>
<feature type="compositionally biased region" description="Low complexity" evidence="5">
    <location>
        <begin position="2474"/>
        <end position="2493"/>
    </location>
</feature>
<organism evidence="8 9">
    <name type="scientific">Fusarium musae</name>
    <dbReference type="NCBI Taxonomy" id="1042133"/>
    <lineage>
        <taxon>Eukaryota</taxon>
        <taxon>Fungi</taxon>
        <taxon>Dikarya</taxon>
        <taxon>Ascomycota</taxon>
        <taxon>Pezizomycotina</taxon>
        <taxon>Sordariomycetes</taxon>
        <taxon>Hypocreomycetidae</taxon>
        <taxon>Hypocreales</taxon>
        <taxon>Nectriaceae</taxon>
        <taxon>Fusarium</taxon>
    </lineage>
</organism>
<feature type="coiled-coil region" evidence="4">
    <location>
        <begin position="2354"/>
        <end position="2395"/>
    </location>
</feature>
<dbReference type="GO" id="GO:0005737">
    <property type="term" value="C:cytoplasm"/>
    <property type="evidence" value="ECO:0007669"/>
    <property type="project" value="InterPro"/>
</dbReference>
<feature type="domain" description="Insecticide toxin TcdB middle/N-terminal" evidence="7">
    <location>
        <begin position="776"/>
        <end position="907"/>
    </location>
</feature>
<dbReference type="PANTHER" id="PTHR32305">
    <property type="match status" value="1"/>
</dbReference>
<dbReference type="PRINTS" id="PR01341">
    <property type="entry name" value="SALSPVBPROT"/>
</dbReference>
<dbReference type="InterPro" id="IPR050708">
    <property type="entry name" value="T6SS_VgrG/RHS"/>
</dbReference>
<dbReference type="GeneID" id="68321712"/>
<dbReference type="EMBL" id="JAHBCI010000012">
    <property type="protein sequence ID" value="KAG9494717.1"/>
    <property type="molecule type" value="Genomic_DNA"/>
</dbReference>
<evidence type="ECO:0000259" key="7">
    <source>
        <dbReference type="Pfam" id="PF12256"/>
    </source>
</evidence>
<evidence type="ECO:0000313" key="8">
    <source>
        <dbReference type="EMBL" id="KAG9494717.1"/>
    </source>
</evidence>
<feature type="compositionally biased region" description="Polar residues" evidence="5">
    <location>
        <begin position="1"/>
        <end position="12"/>
    </location>
</feature>
<feature type="region of interest" description="Disordered" evidence="5">
    <location>
        <begin position="1"/>
        <end position="51"/>
    </location>
</feature>
<feature type="compositionally biased region" description="Basic and acidic residues" evidence="5">
    <location>
        <begin position="2457"/>
        <end position="2468"/>
    </location>
</feature>
<dbReference type="Pfam" id="PF12255">
    <property type="entry name" value="TcdB_toxin_midC"/>
    <property type="match status" value="1"/>
</dbReference>
<dbReference type="InterPro" id="IPR022044">
    <property type="entry name" value="TcdB_toxin_mid/C"/>
</dbReference>
<dbReference type="KEGG" id="fmu:J7337_013856"/>
<dbReference type="NCBIfam" id="TIGR03696">
    <property type="entry name" value="Rhs_assc_core"/>
    <property type="match status" value="1"/>
</dbReference>
<evidence type="ECO:0000256" key="4">
    <source>
        <dbReference type="SAM" id="Coils"/>
    </source>
</evidence>
<evidence type="ECO:0000256" key="1">
    <source>
        <dbReference type="ARBA" id="ARBA00004613"/>
    </source>
</evidence>
<feature type="compositionally biased region" description="Low complexity" evidence="5">
    <location>
        <begin position="28"/>
        <end position="51"/>
    </location>
</feature>
<dbReference type="PANTHER" id="PTHR32305:SF15">
    <property type="entry name" value="PROTEIN RHSA-RELATED"/>
    <property type="match status" value="1"/>
</dbReference>
<dbReference type="Pfam" id="PF03534">
    <property type="entry name" value="SpvB"/>
    <property type="match status" value="1"/>
</dbReference>
<feature type="domain" description="Insecticide toxin TcdB middle/C-terminal" evidence="6">
    <location>
        <begin position="976"/>
        <end position="1121"/>
    </location>
</feature>
<feature type="compositionally biased region" description="Basic and acidic residues" evidence="5">
    <location>
        <begin position="13"/>
        <end position="26"/>
    </location>
</feature>
<evidence type="ECO:0008006" key="10">
    <source>
        <dbReference type="Google" id="ProtNLM"/>
    </source>
</evidence>
<dbReference type="InterPro" id="IPR028994">
    <property type="entry name" value="Integrin_alpha_N"/>
</dbReference>
<evidence type="ECO:0000256" key="5">
    <source>
        <dbReference type="SAM" id="MobiDB-lite"/>
    </source>
</evidence>
<dbReference type="InterPro" id="IPR003284">
    <property type="entry name" value="Sal_SpvB"/>
</dbReference>
<evidence type="ECO:0000256" key="2">
    <source>
        <dbReference type="ARBA" id="ARBA00022525"/>
    </source>
</evidence>
<dbReference type="Pfam" id="PF12256">
    <property type="entry name" value="TcdB_toxin_midN"/>
    <property type="match status" value="1"/>
</dbReference>
<comment type="subcellular location">
    <subcellularLocation>
        <location evidence="1">Secreted</location>
    </subcellularLocation>
</comment>
<keyword evidence="3" id="KW-0843">Virulence</keyword>
<dbReference type="Gene3D" id="2.180.10.10">
    <property type="entry name" value="RHS repeat-associated core"/>
    <property type="match status" value="1"/>
</dbReference>
<evidence type="ECO:0000259" key="6">
    <source>
        <dbReference type="Pfam" id="PF12255"/>
    </source>
</evidence>
<dbReference type="RefSeq" id="XP_044673717.1">
    <property type="nucleotide sequence ID" value="XM_044831331.1"/>
</dbReference>
<proteinExistence type="predicted"/>
<dbReference type="SUPFAM" id="SSF69318">
    <property type="entry name" value="Integrin alpha N-terminal domain"/>
    <property type="match status" value="1"/>
</dbReference>
<keyword evidence="2" id="KW-0964">Secreted</keyword>
<sequence>MDTPQAAKTQIPSRDRSGPKIEHRDAVGTSSSSQQAASKGSTAAKGTGSSSSLPIPVLDSAAFATGKGGGALRSIDSNFSVNPNTGTLSFSVPLPVSKSRGGFQPSLSLEYDSGRGNGAFGIGWRLGGISSIARKMSRRIPTYGQDDDGEDLDTFTLTGADDLVPLSDETVDGFVVRQYAPRVRGDTEMRIERWMQGSHVIFWRTISSENVTNIYGRDDSSREMENPHRVFAWLLCESYDAYGNAISYTYKKGDDEGIEALPADRKATETMRDSKALTRARYLKSIRYGNHTPSRDLDRWKIIPATANKTCGWCFSIVLDYGEHDLQCPTTLESSLPWSVRQDPFSTGSRGFEVRSLRLCQRVLMFHHFSEPGELGRENCLVASMEINYQESPAGSVIEQITSNGHVFDAARGVYAAQSMAPLKLRYSGLPDLKSLPITTICPTALQNLPISRPDAVTRWVDLDGEGSPGLLVQLDGAWYFQRNESPLIACSDDDSSSITSSGVDTESDASSISDSETDKMHLLPKDGFGPVHELRAIPGLKDFTRSTIEDIDGNGHQDVVVVDEQGRASGFYERIASDDGDDGWTPLQLFPQVVNMDVQTAEAKTHSMRLDMTGNGRPDILLEVAGGGSGLTWHEALGKRGMDALRECQIANDAPSPTTPSLNLTGDDRTAIYLVDMSGDGLQDIVRITNNLISYWPNLGYGSFGHEISMRLPCPISEDDASFNFLRLHLLDVDGSGTTDIIYLPPEGGANVFFNHSGNAFSAPLSLPQFPSISRLTSVFALDLLGKGTSCLCWVGPRAGSGTDEVVINYLDLAAGGKPHLLCHLDDGKGSETRINYRPSTAFYLSDKAGGQPWRTRLPFPVHVVRKAVRQDHVSQTKLTTTYAYRDGFFDPHDREFRGFGTVHIWEQEQMRLAPSVSSSSTTYKLPVRHIKTWFHTGATESSWLPTGTFEPHRMQTVLPDNAGSSAAAHVRREAFRALKGLQMRSEVYQKGSSSSSNTPISISETAFDIQLLQMPVDSHMNERAKFKHEKPGISRVLPREQLMEIRERQKGENARLQHEMILERNEYGSVRRKLTVSYGCTPGSQVSFASIVEALKNGKQDAASALEKTLQRQQTSHATMSVTAFTDCVRTRDDFYTPRVASTVETQYEGFQRNDAILNIAKLRREPDIAAALGVAGVPGKESRVYYRSADLEGPLPLGQIERDRVPIVIDQTLERGFEANDKLALHKSITPGISETELTNILTEAGFVQLPKDDRWWKPSSRQSFSAPCHAAGSELVSARKSFFTPTMEADVFQNTTIVKMDSYMLLPEVYTNAAGHQTEAENDYRTLTARVMTDCNMNRTAAEGDALGNTHAVSRMGKEEEKLGDDHVVENLVSQGLIDDFLINPAEDKAIAILGGRGSLSLYSHRLNGDTPPYRIDITRDTHAHPDGDDERPLKRNFPVKVTFFDPQGRTVQESHLASWDKQRWDITGCTSFDAKGHAIQAHHAFTSSTPAFVPVSKRNSPATVQFVDATGRQVGQLDPGHTWSKVHFTPWAQWVFDKGATLGIEDPAADPDVGVYMSALGRGAYSPSWLEMHRSAGGILQATGQKAMDAYANHVMVLLYDGRGNGLSKIQGVRQDKTTQPIAVHYEYDALGHLAREVDALGRTVQTTQYNRLGQQIIKKSMDKCEEISLSDINGQPVYLWDLGPGSRRRMVYNNLRQQTETWVRASSHEREVLWTRTVYNSTNTSESRSINMLGQVMRIEDQAGTRKFDKYDFKGTAIAETRVFSEEYKTGLDWSAVPGPKMQNHMTYHSSLRLDAADRPIFEENAHGRQTRRCYDVRGNVVHLQSKAHQQDSWTVHLQDSTFTADLLPVNVTRGNGTKTQHEYDQYTRLLTNKRTRRSDSSLVEDITHIYDCMGRTSRTLDAAQETVFYRNQRIEPVNEYWYDFHDRLVKATGREMVSLGQKQQQGPFFRQHINGDAKQLTCYTETYRYDDAGNILEHRHDISDTTMPNWTRIHRYNQASRIEPDKMSNRLTSVSISGVESKQFEYNANGATVSLPGFSYVGWDPMDSLHCVSTQIVNPGDETAIPETTFFVYDKDGTRVRKVTESSRSCCKMKETLYLGPAAEHSLTYSGDGVTPDSEVTTCHLFPATSNPGTTAVVTIEHYVKAANPKLGNKTLQRYNLSNNLEVDEDGHTISYEEYTPFGTPTYVIRQSGIDAPSAFRFAAYRRDRETGGMYYCNARYYVPWLGRWMSPDPLGTVDGPNIYAYCGNNPVNWADPKGTLKWNMQDVKNAVVPALKSAALTIPSAIVSIGTAAVANTVLTDRVSSTQSTLTNFAWSAAAYGLQTVAASLPVMVNAFAGSVLAERDKREAAMKAEANDKRIESLEKQNEKLKAQVEWLKRKGENLERTLAAISTAVGIVPQEFEDEPYPEDSEDELEAELEGLNEGRLEDEESIPELFINQVPSAQNLEENNRASEVRRTGADVNQSSVVNRRVNASTNRAIHTEP</sequence>
<keyword evidence="4" id="KW-0175">Coiled coil</keyword>
<name>A0A9P8D3L9_9HYPO</name>
<evidence type="ECO:0000313" key="9">
    <source>
        <dbReference type="Proteomes" id="UP000827133"/>
    </source>
</evidence>